<dbReference type="AlphaFoldDB" id="A0A6G3TMZ6"/>
<accession>A0A6G3TMZ6</accession>
<dbReference type="InterPro" id="IPR036689">
    <property type="entry name" value="ESAT-6-like_sf"/>
</dbReference>
<sequence>MGAEDGIYIDHGHALTFAEEMMHQTTRISDVVHQLEGELAGIVGNWLGPDRDVYYGKVQPTWNSEVQALSTILQRHAQTLDNISDMYTKTVIRNAQGFEEIRF</sequence>
<gene>
    <name evidence="1" type="ORF">G3I66_32670</name>
</gene>
<dbReference type="SUPFAM" id="SSF140453">
    <property type="entry name" value="EsxAB dimer-like"/>
    <property type="match status" value="1"/>
</dbReference>
<protein>
    <submittedName>
        <fullName evidence="1">WXG100 family type VII secretion target</fullName>
    </submittedName>
</protein>
<reference evidence="1 2" key="1">
    <citation type="submission" date="2020-01" db="EMBL/GenBank/DDBJ databases">
        <title>Insect and environment-associated Actinomycetes.</title>
        <authorList>
            <person name="Currrie C."/>
            <person name="Chevrette M."/>
            <person name="Carlson C."/>
            <person name="Stubbendieck R."/>
            <person name="Wendt-Pienkowski E."/>
        </authorList>
    </citation>
    <scope>NUCLEOTIDE SEQUENCE [LARGE SCALE GENOMIC DNA]</scope>
    <source>
        <strain evidence="1 2">SID7739</strain>
    </source>
</reference>
<name>A0A6G3TMZ6_9ACTN</name>
<dbReference type="InterPro" id="IPR010310">
    <property type="entry name" value="T7SS_ESAT-6-like"/>
</dbReference>
<dbReference type="Pfam" id="PF06013">
    <property type="entry name" value="WXG100"/>
    <property type="match status" value="1"/>
</dbReference>
<dbReference type="RefSeq" id="WP_164278641.1">
    <property type="nucleotide sequence ID" value="NZ_JAAGMQ010000956.1"/>
</dbReference>
<dbReference type="Gene3D" id="1.10.287.1060">
    <property type="entry name" value="ESAT-6-like"/>
    <property type="match status" value="1"/>
</dbReference>
<evidence type="ECO:0000313" key="1">
    <source>
        <dbReference type="EMBL" id="NEC37896.1"/>
    </source>
</evidence>
<evidence type="ECO:0000313" key="2">
    <source>
        <dbReference type="Proteomes" id="UP000475666"/>
    </source>
</evidence>
<comment type="caution">
    <text evidence="1">The sequence shown here is derived from an EMBL/GenBank/DDBJ whole genome shotgun (WGS) entry which is preliminary data.</text>
</comment>
<dbReference type="Proteomes" id="UP000475666">
    <property type="component" value="Unassembled WGS sequence"/>
</dbReference>
<dbReference type="EMBL" id="JAAGMQ010000956">
    <property type="protein sequence ID" value="NEC37896.1"/>
    <property type="molecule type" value="Genomic_DNA"/>
</dbReference>
<proteinExistence type="predicted"/>
<organism evidence="1 2">
    <name type="scientific">Streptomyces rubrogriseus</name>
    <dbReference type="NCBI Taxonomy" id="194673"/>
    <lineage>
        <taxon>Bacteria</taxon>
        <taxon>Bacillati</taxon>
        <taxon>Actinomycetota</taxon>
        <taxon>Actinomycetes</taxon>
        <taxon>Kitasatosporales</taxon>
        <taxon>Streptomycetaceae</taxon>
        <taxon>Streptomyces</taxon>
        <taxon>Streptomyces violaceoruber group</taxon>
    </lineage>
</organism>